<feature type="domain" description="Phosphoinositide-specific phospholipase C EF-hand-like" evidence="4">
    <location>
        <begin position="7"/>
        <end position="67"/>
    </location>
</feature>
<dbReference type="GO" id="GO:0005737">
    <property type="term" value="C:cytoplasm"/>
    <property type="evidence" value="ECO:0007669"/>
    <property type="project" value="UniProtKB-SubCell"/>
</dbReference>
<feature type="non-terminal residue" evidence="5">
    <location>
        <position position="1"/>
    </location>
</feature>
<comment type="caution">
    <text evidence="5">The sequence shown here is derived from an EMBL/GenBank/DDBJ whole genome shotgun (WGS) entry which is preliminary data.</text>
</comment>
<comment type="subcellular location">
    <subcellularLocation>
        <location evidence="1">Cytoplasm</location>
    </subcellularLocation>
</comment>
<evidence type="ECO:0000313" key="6">
    <source>
        <dbReference type="Proteomes" id="UP001529510"/>
    </source>
</evidence>
<dbReference type="FunFam" id="1.10.238.10:FF:000005">
    <property type="entry name" value="Phosphoinositide phospholipase C"/>
    <property type="match status" value="1"/>
</dbReference>
<evidence type="ECO:0000256" key="1">
    <source>
        <dbReference type="ARBA" id="ARBA00004496"/>
    </source>
</evidence>
<dbReference type="Proteomes" id="UP001529510">
    <property type="component" value="Unassembled WGS sequence"/>
</dbReference>
<dbReference type="Gene3D" id="1.10.238.10">
    <property type="entry name" value="EF-hand"/>
    <property type="match status" value="1"/>
</dbReference>
<keyword evidence="2" id="KW-0963">Cytoplasm</keyword>
<dbReference type="AlphaFoldDB" id="A0ABD0RPU6"/>
<evidence type="ECO:0000256" key="2">
    <source>
        <dbReference type="ARBA" id="ARBA00022490"/>
    </source>
</evidence>
<reference evidence="5 6" key="1">
    <citation type="submission" date="2024-05" db="EMBL/GenBank/DDBJ databases">
        <title>Genome sequencing and assembly of Indian major carp, Cirrhinus mrigala (Hamilton, 1822).</title>
        <authorList>
            <person name="Mohindra V."/>
            <person name="Chowdhury L.M."/>
            <person name="Lal K."/>
            <person name="Jena J.K."/>
        </authorList>
    </citation>
    <scope>NUCLEOTIDE SEQUENCE [LARGE SCALE GENOMIC DNA]</scope>
    <source>
        <strain evidence="5">CM1030</strain>
        <tissue evidence="5">Blood</tissue>
    </source>
</reference>
<dbReference type="EMBL" id="JAMKFB020000002">
    <property type="protein sequence ID" value="KAL0200558.1"/>
    <property type="molecule type" value="Genomic_DNA"/>
</dbReference>
<evidence type="ECO:0000256" key="3">
    <source>
        <dbReference type="ARBA" id="ARBA00023224"/>
    </source>
</evidence>
<keyword evidence="6" id="KW-1185">Reference proteome</keyword>
<dbReference type="Pfam" id="PF09279">
    <property type="entry name" value="EF-hand_like"/>
    <property type="match status" value="1"/>
</dbReference>
<feature type="non-terminal residue" evidence="5">
    <location>
        <position position="76"/>
    </location>
</feature>
<organism evidence="5 6">
    <name type="scientific">Cirrhinus mrigala</name>
    <name type="common">Mrigala</name>
    <dbReference type="NCBI Taxonomy" id="683832"/>
    <lineage>
        <taxon>Eukaryota</taxon>
        <taxon>Metazoa</taxon>
        <taxon>Chordata</taxon>
        <taxon>Craniata</taxon>
        <taxon>Vertebrata</taxon>
        <taxon>Euteleostomi</taxon>
        <taxon>Actinopterygii</taxon>
        <taxon>Neopterygii</taxon>
        <taxon>Teleostei</taxon>
        <taxon>Ostariophysi</taxon>
        <taxon>Cypriniformes</taxon>
        <taxon>Cyprinidae</taxon>
        <taxon>Labeoninae</taxon>
        <taxon>Labeonini</taxon>
        <taxon>Cirrhinus</taxon>
    </lineage>
</organism>
<dbReference type="InterPro" id="IPR011992">
    <property type="entry name" value="EF-hand-dom_pair"/>
</dbReference>
<accession>A0ABD0RPU6</accession>
<dbReference type="GO" id="GO:0007165">
    <property type="term" value="P:signal transduction"/>
    <property type="evidence" value="ECO:0007669"/>
    <property type="project" value="UniProtKB-KW"/>
</dbReference>
<evidence type="ECO:0000313" key="5">
    <source>
        <dbReference type="EMBL" id="KAL0200558.1"/>
    </source>
</evidence>
<protein>
    <recommendedName>
        <fullName evidence="4">Phosphoinositide-specific phospholipase C EF-hand-like domain-containing protein</fullName>
    </recommendedName>
</protein>
<dbReference type="InterPro" id="IPR015359">
    <property type="entry name" value="PLC_EF-hand-like"/>
</dbReference>
<dbReference type="SUPFAM" id="SSF47473">
    <property type="entry name" value="EF-hand"/>
    <property type="match status" value="1"/>
</dbReference>
<sequence>GKEIEHFYEILTEREEIDVIYAEYAKTGGLMSTADLQKFLINEQKEKASVNDALQLIEKYELDENGNASCLCYSYS</sequence>
<gene>
    <name evidence="5" type="ORF">M9458_003745</name>
</gene>
<evidence type="ECO:0000259" key="4">
    <source>
        <dbReference type="Pfam" id="PF09279"/>
    </source>
</evidence>
<proteinExistence type="predicted"/>
<name>A0ABD0RPU6_CIRMR</name>
<keyword evidence="3" id="KW-0807">Transducer</keyword>